<feature type="non-terminal residue" evidence="1">
    <location>
        <position position="106"/>
    </location>
</feature>
<protein>
    <submittedName>
        <fullName evidence="1">Uncharacterized protein</fullName>
    </submittedName>
</protein>
<name>A0A170U874_TRIIF</name>
<dbReference type="AlphaFoldDB" id="A0A170U874"/>
<proteinExistence type="predicted"/>
<accession>A0A170U874</accession>
<dbReference type="EMBL" id="GEMB01007773">
    <property type="protein sequence ID" value="JAR95675.1"/>
    <property type="molecule type" value="Transcribed_RNA"/>
</dbReference>
<organism evidence="1">
    <name type="scientific">Triatoma infestans</name>
    <name type="common">Assassin bug</name>
    <dbReference type="NCBI Taxonomy" id="30076"/>
    <lineage>
        <taxon>Eukaryota</taxon>
        <taxon>Metazoa</taxon>
        <taxon>Ecdysozoa</taxon>
        <taxon>Arthropoda</taxon>
        <taxon>Hexapoda</taxon>
        <taxon>Insecta</taxon>
        <taxon>Pterygota</taxon>
        <taxon>Neoptera</taxon>
        <taxon>Paraneoptera</taxon>
        <taxon>Hemiptera</taxon>
        <taxon>Heteroptera</taxon>
        <taxon>Panheteroptera</taxon>
        <taxon>Cimicomorpha</taxon>
        <taxon>Reduviidae</taxon>
        <taxon>Triatominae</taxon>
        <taxon>Triatoma</taxon>
    </lineage>
</organism>
<reference evidence="1" key="2">
    <citation type="journal article" date="2017" name="J. Med. Entomol.">
        <title>Transcriptome Analysis of the Triatoma infestans (Hemiptera: Reduviidae) Integument.</title>
        <authorList>
            <person name="Calderon-Fernandez G.M."/>
            <person name="Moriconi D.E."/>
            <person name="Dulbecco A.B."/>
            <person name="Juarez M.P."/>
        </authorList>
    </citation>
    <scope>NUCLEOTIDE SEQUENCE</scope>
    <source>
        <strain evidence="1">Int1</strain>
        <tissue evidence="1">Integument</tissue>
    </source>
</reference>
<sequence>MGLQLVAEEKREEYEISWNEVLSERRRKDRIDGLVVYLEQFNERLRAVCSPRSRNIPDYSRLHSLIMMYIQSNCLHKRDHEIEFLRRLQEERKDKLDNSQTEVKRR</sequence>
<reference evidence="1" key="1">
    <citation type="submission" date="2016-04" db="EMBL/GenBank/DDBJ databases">
        <authorList>
            <person name="Calderon-Fernandez G.M.Sr."/>
        </authorList>
    </citation>
    <scope>NUCLEOTIDE SEQUENCE</scope>
    <source>
        <strain evidence="1">Int1</strain>
        <tissue evidence="1">Integument</tissue>
    </source>
</reference>
<evidence type="ECO:0000313" key="1">
    <source>
        <dbReference type="EMBL" id="JAR95675.1"/>
    </source>
</evidence>